<keyword evidence="3" id="KW-0804">Transcription</keyword>
<dbReference type="PANTHER" id="PTHR44846">
    <property type="entry name" value="MANNOSYL-D-GLYCERATE TRANSPORT/METABOLISM SYSTEM REPRESSOR MNGR-RELATED"/>
    <property type="match status" value="1"/>
</dbReference>
<dbReference type="Pfam" id="PF00392">
    <property type="entry name" value="GntR"/>
    <property type="match status" value="1"/>
</dbReference>
<feature type="region of interest" description="Disordered" evidence="4">
    <location>
        <begin position="1"/>
        <end position="38"/>
    </location>
</feature>
<dbReference type="Gene3D" id="3.40.1410.10">
    <property type="entry name" value="Chorismate lyase-like"/>
    <property type="match status" value="1"/>
</dbReference>
<dbReference type="InterPro" id="IPR036388">
    <property type="entry name" value="WH-like_DNA-bd_sf"/>
</dbReference>
<dbReference type="InterPro" id="IPR000524">
    <property type="entry name" value="Tscrpt_reg_HTH_GntR"/>
</dbReference>
<protein>
    <submittedName>
        <fullName evidence="6">GntR family transcriptional regulator</fullName>
    </submittedName>
</protein>
<dbReference type="SUPFAM" id="SSF46785">
    <property type="entry name" value="Winged helix' DNA-binding domain"/>
    <property type="match status" value="1"/>
</dbReference>
<dbReference type="SUPFAM" id="SSF64288">
    <property type="entry name" value="Chorismate lyase-like"/>
    <property type="match status" value="1"/>
</dbReference>
<dbReference type="Pfam" id="PF07702">
    <property type="entry name" value="UTRA"/>
    <property type="match status" value="1"/>
</dbReference>
<proteinExistence type="predicted"/>
<keyword evidence="1" id="KW-0805">Transcription regulation</keyword>
<keyword evidence="2" id="KW-0238">DNA-binding</keyword>
<dbReference type="InterPro" id="IPR011663">
    <property type="entry name" value="UTRA"/>
</dbReference>
<reference evidence="6 7" key="1">
    <citation type="submission" date="2020-06" db="EMBL/GenBank/DDBJ databases">
        <title>Nonomuraea sp. SMC257, a novel actinomycete isolated from soil.</title>
        <authorList>
            <person name="Chanama M."/>
        </authorList>
    </citation>
    <scope>NUCLEOTIDE SEQUENCE [LARGE SCALE GENOMIC DNA]</scope>
    <source>
        <strain evidence="6 7">SMC257</strain>
    </source>
</reference>
<dbReference type="GO" id="GO:0045892">
    <property type="term" value="P:negative regulation of DNA-templated transcription"/>
    <property type="evidence" value="ECO:0007669"/>
    <property type="project" value="TreeGrafter"/>
</dbReference>
<dbReference type="SMART" id="SM00866">
    <property type="entry name" value="UTRA"/>
    <property type="match status" value="1"/>
</dbReference>
<organism evidence="6 7">
    <name type="scientific">Nonomuraea montanisoli</name>
    <dbReference type="NCBI Taxonomy" id="2741721"/>
    <lineage>
        <taxon>Bacteria</taxon>
        <taxon>Bacillati</taxon>
        <taxon>Actinomycetota</taxon>
        <taxon>Actinomycetes</taxon>
        <taxon>Streptosporangiales</taxon>
        <taxon>Streptosporangiaceae</taxon>
        <taxon>Nonomuraea</taxon>
    </lineage>
</organism>
<accession>A0A7Y6M3I4</accession>
<dbReference type="PANTHER" id="PTHR44846:SF17">
    <property type="entry name" value="GNTR-FAMILY TRANSCRIPTIONAL REGULATOR"/>
    <property type="match status" value="1"/>
</dbReference>
<evidence type="ECO:0000313" key="6">
    <source>
        <dbReference type="EMBL" id="NUW32521.1"/>
    </source>
</evidence>
<keyword evidence="7" id="KW-1185">Reference proteome</keyword>
<dbReference type="InterPro" id="IPR036390">
    <property type="entry name" value="WH_DNA-bd_sf"/>
</dbReference>
<dbReference type="Gene3D" id="1.10.10.10">
    <property type="entry name" value="Winged helix-like DNA-binding domain superfamily/Winged helix DNA-binding domain"/>
    <property type="match status" value="1"/>
</dbReference>
<dbReference type="GO" id="GO:0003677">
    <property type="term" value="F:DNA binding"/>
    <property type="evidence" value="ECO:0007669"/>
    <property type="project" value="UniProtKB-KW"/>
</dbReference>
<evidence type="ECO:0000256" key="4">
    <source>
        <dbReference type="SAM" id="MobiDB-lite"/>
    </source>
</evidence>
<dbReference type="AlphaFoldDB" id="A0A7Y6M3I4"/>
<sequence length="290" mass="32018">MGTFRSKEARDQPAYLCDRGQDGASSLETPNPVGDRGWSNVFESPVPHDPPIYRRIADGLRARILSGELRDGDRLPGENALMADYSIARATARQALAVLINEGLAVPKRGSGVYVRLFKPIRRHGSRRLARDQWGEGRAIWDADTRGRPFTVDEVEVLREEVPEDVADILDSREAWIRRRRYSVDGRPVQLATSYFPARAVEGSAITSPDTGPGGVYARLRDLGLAPAHFTEEIRARMPAPRETELLGLPGGTPVIVIARTAYTAGGMPVEYNEMVLDSAAYVLQYDFDA</sequence>
<name>A0A7Y6M3I4_9ACTN</name>
<gene>
    <name evidence="6" type="ORF">HTZ77_13925</name>
</gene>
<dbReference type="EMBL" id="JABWGN010000005">
    <property type="protein sequence ID" value="NUW32521.1"/>
    <property type="molecule type" value="Genomic_DNA"/>
</dbReference>
<dbReference type="GO" id="GO:0003700">
    <property type="term" value="F:DNA-binding transcription factor activity"/>
    <property type="evidence" value="ECO:0007669"/>
    <property type="project" value="InterPro"/>
</dbReference>
<comment type="caution">
    <text evidence="6">The sequence shown here is derived from an EMBL/GenBank/DDBJ whole genome shotgun (WGS) entry which is preliminary data.</text>
</comment>
<evidence type="ECO:0000256" key="1">
    <source>
        <dbReference type="ARBA" id="ARBA00023015"/>
    </source>
</evidence>
<evidence type="ECO:0000256" key="2">
    <source>
        <dbReference type="ARBA" id="ARBA00023125"/>
    </source>
</evidence>
<dbReference type="PRINTS" id="PR00035">
    <property type="entry name" value="HTHGNTR"/>
</dbReference>
<dbReference type="InterPro" id="IPR028978">
    <property type="entry name" value="Chorismate_lyase_/UTRA_dom_sf"/>
</dbReference>
<feature type="domain" description="HTH gntR-type" evidence="5">
    <location>
        <begin position="50"/>
        <end position="118"/>
    </location>
</feature>
<dbReference type="InterPro" id="IPR050679">
    <property type="entry name" value="Bact_HTH_transcr_reg"/>
</dbReference>
<dbReference type="Proteomes" id="UP000586042">
    <property type="component" value="Unassembled WGS sequence"/>
</dbReference>
<evidence type="ECO:0000256" key="3">
    <source>
        <dbReference type="ARBA" id="ARBA00023163"/>
    </source>
</evidence>
<evidence type="ECO:0000259" key="5">
    <source>
        <dbReference type="PROSITE" id="PS50949"/>
    </source>
</evidence>
<evidence type="ECO:0000313" key="7">
    <source>
        <dbReference type="Proteomes" id="UP000586042"/>
    </source>
</evidence>
<feature type="compositionally biased region" description="Basic and acidic residues" evidence="4">
    <location>
        <begin position="1"/>
        <end position="11"/>
    </location>
</feature>
<dbReference type="CDD" id="cd07377">
    <property type="entry name" value="WHTH_GntR"/>
    <property type="match status" value="1"/>
</dbReference>
<dbReference type="PROSITE" id="PS50949">
    <property type="entry name" value="HTH_GNTR"/>
    <property type="match status" value="1"/>
</dbReference>
<dbReference type="SMART" id="SM00345">
    <property type="entry name" value="HTH_GNTR"/>
    <property type="match status" value="1"/>
</dbReference>